<evidence type="ECO:0000313" key="2">
    <source>
        <dbReference type="Proteomes" id="UP000198415"/>
    </source>
</evidence>
<accession>A0A238WRU7</accession>
<evidence type="ECO:0000313" key="1">
    <source>
        <dbReference type="EMBL" id="SNR49043.1"/>
    </source>
</evidence>
<reference evidence="1 2" key="1">
    <citation type="submission" date="2017-06" db="EMBL/GenBank/DDBJ databases">
        <authorList>
            <person name="Kim H.J."/>
            <person name="Triplett B.A."/>
        </authorList>
    </citation>
    <scope>NUCLEOTIDE SEQUENCE [LARGE SCALE GENOMIC DNA]</scope>
    <source>
        <strain evidence="1 2">DSM 43151</strain>
    </source>
</reference>
<dbReference type="AlphaFoldDB" id="A0A238WRU7"/>
<protein>
    <submittedName>
        <fullName evidence="1">Uncharacterized protein</fullName>
    </submittedName>
</protein>
<gene>
    <name evidence="1" type="ORF">SAMN06264365_102826</name>
</gene>
<dbReference type="EMBL" id="FZNR01000002">
    <property type="protein sequence ID" value="SNR49043.1"/>
    <property type="molecule type" value="Genomic_DNA"/>
</dbReference>
<keyword evidence="2" id="KW-1185">Reference proteome</keyword>
<dbReference type="RefSeq" id="WP_089292568.1">
    <property type="nucleotide sequence ID" value="NZ_BOMU01000017.1"/>
</dbReference>
<name>A0A238WRU7_9ACTN</name>
<organism evidence="1 2">
    <name type="scientific">Actinoplanes regularis</name>
    <dbReference type="NCBI Taxonomy" id="52697"/>
    <lineage>
        <taxon>Bacteria</taxon>
        <taxon>Bacillati</taxon>
        <taxon>Actinomycetota</taxon>
        <taxon>Actinomycetes</taxon>
        <taxon>Micromonosporales</taxon>
        <taxon>Micromonosporaceae</taxon>
        <taxon>Actinoplanes</taxon>
    </lineage>
</organism>
<dbReference type="Proteomes" id="UP000198415">
    <property type="component" value="Unassembled WGS sequence"/>
</dbReference>
<sequence>MTEIEYLASKLSTAELAKLRQEIDTQVAAAVKEERARVRKLLAGPVLAAVRCIPERQIYAVGVDYDGAAVRSDLQAAYRAIRIGEQPQAGQS</sequence>
<proteinExistence type="predicted"/>